<dbReference type="Proteomes" id="UP000215134">
    <property type="component" value="Chromosome 1"/>
</dbReference>
<dbReference type="GO" id="GO:0016787">
    <property type="term" value="F:hydrolase activity"/>
    <property type="evidence" value="ECO:0007669"/>
    <property type="project" value="InterPro"/>
</dbReference>
<dbReference type="PANTHER" id="PTHR36492">
    <property type="match status" value="1"/>
</dbReference>
<dbReference type="OrthoDB" id="9013891at2"/>
<dbReference type="InterPro" id="IPR029052">
    <property type="entry name" value="Metallo-depent_PP-like"/>
</dbReference>
<accession>A0A240CAP1</accession>
<dbReference type="Pfam" id="PF00149">
    <property type="entry name" value="Metallophos"/>
    <property type="match status" value="1"/>
</dbReference>
<dbReference type="KEGG" id="sfj:SAMEA4384070_4168"/>
<evidence type="ECO:0000313" key="3">
    <source>
        <dbReference type="Proteomes" id="UP000215134"/>
    </source>
</evidence>
<dbReference type="AlphaFoldDB" id="A0A240CAP1"/>
<dbReference type="CDD" id="cd00838">
    <property type="entry name" value="MPP_superfamily"/>
    <property type="match status" value="1"/>
</dbReference>
<feature type="domain" description="Calcineurin-like phosphoesterase" evidence="1">
    <location>
        <begin position="1"/>
        <end position="217"/>
    </location>
</feature>
<dbReference type="PANTHER" id="PTHR36492:SF2">
    <property type="entry name" value="[ACYL-CARRIER-PROTEIN] PHOSPHODIESTERASE PPTH"/>
    <property type="match status" value="1"/>
</dbReference>
<dbReference type="SUPFAM" id="SSF56300">
    <property type="entry name" value="Metallo-dependent phosphatases"/>
    <property type="match status" value="1"/>
</dbReference>
<gene>
    <name evidence="2" type="ORF">SAMEA4384070_04168</name>
</gene>
<dbReference type="InterPro" id="IPR004843">
    <property type="entry name" value="Calcineurin-like_PHP"/>
</dbReference>
<dbReference type="Gene3D" id="3.60.21.10">
    <property type="match status" value="1"/>
</dbReference>
<proteinExistence type="predicted"/>
<dbReference type="InterPro" id="IPR052963">
    <property type="entry name" value="Pantetheine_PDE"/>
</dbReference>
<name>A0A240CAP1_SERFI</name>
<protein>
    <submittedName>
        <fullName evidence="2">Putative phosphoesterase</fullName>
    </submittedName>
</protein>
<evidence type="ECO:0000313" key="2">
    <source>
        <dbReference type="EMBL" id="SNW05060.1"/>
    </source>
</evidence>
<dbReference type="GeneID" id="75029287"/>
<sequence length="261" mass="30168">MKVFAISDLHIDFDGNAKWLFNAFDADYTEDVLIVAGDVSDDLSRLEQCFTFLACRFKKVLFVPGNHELWVIRDDMPTSVKKFEQICLLTERCGVSMDVYHHGSVSIVPLLSWYDFSFASPTEKLLENWMDFYACKWPDNWDFQHVTNFFLDKNTSRLNTKNDVVISFSHFLPSSKLLPNFVPETFKYIFPVLGSEKLAEQISILQPDIHVYGHSHIARSLRVDDIDYVNNALGYPKERGLGCNGLYCLYNSETVDRREAF</sequence>
<dbReference type="RefSeq" id="WP_095099203.1">
    <property type="nucleotide sequence ID" value="NZ_CAMIQD010000004.1"/>
</dbReference>
<organism evidence="2 3">
    <name type="scientific">Serratia ficaria</name>
    <dbReference type="NCBI Taxonomy" id="61651"/>
    <lineage>
        <taxon>Bacteria</taxon>
        <taxon>Pseudomonadati</taxon>
        <taxon>Pseudomonadota</taxon>
        <taxon>Gammaproteobacteria</taxon>
        <taxon>Enterobacterales</taxon>
        <taxon>Yersiniaceae</taxon>
        <taxon>Serratia</taxon>
    </lineage>
</organism>
<reference evidence="2 3" key="1">
    <citation type="submission" date="2017-06" db="EMBL/GenBank/DDBJ databases">
        <authorList>
            <consortium name="Pathogen Informatics"/>
        </authorList>
    </citation>
    <scope>NUCLEOTIDE SEQUENCE [LARGE SCALE GENOMIC DNA]</scope>
    <source>
        <strain evidence="2 3">NCTC12148</strain>
    </source>
</reference>
<dbReference type="EMBL" id="LT906479">
    <property type="protein sequence ID" value="SNW05060.1"/>
    <property type="molecule type" value="Genomic_DNA"/>
</dbReference>
<evidence type="ECO:0000259" key="1">
    <source>
        <dbReference type="Pfam" id="PF00149"/>
    </source>
</evidence>
<keyword evidence="3" id="KW-1185">Reference proteome</keyword>